<dbReference type="GO" id="GO:0016787">
    <property type="term" value="F:hydrolase activity"/>
    <property type="evidence" value="ECO:0007669"/>
    <property type="project" value="UniProtKB-KW"/>
</dbReference>
<dbReference type="PANTHER" id="PTHR45626">
    <property type="entry name" value="TRANSCRIPTION TERMINATION FACTOR 2-RELATED"/>
    <property type="match status" value="1"/>
</dbReference>
<keyword evidence="3" id="KW-0067">ATP-binding</keyword>
<dbReference type="Gene3D" id="3.40.50.10810">
    <property type="entry name" value="Tandem AAA-ATPase domain"/>
    <property type="match status" value="1"/>
</dbReference>
<dbReference type="SUPFAM" id="SSF52540">
    <property type="entry name" value="P-loop containing nucleoside triphosphate hydrolases"/>
    <property type="match status" value="2"/>
</dbReference>
<dbReference type="InterPro" id="IPR027417">
    <property type="entry name" value="P-loop_NTPase"/>
</dbReference>
<organism evidence="7 8">
    <name type="scientific">Botryosphaeria dothidea</name>
    <dbReference type="NCBI Taxonomy" id="55169"/>
    <lineage>
        <taxon>Eukaryota</taxon>
        <taxon>Fungi</taxon>
        <taxon>Dikarya</taxon>
        <taxon>Ascomycota</taxon>
        <taxon>Pezizomycotina</taxon>
        <taxon>Dothideomycetes</taxon>
        <taxon>Dothideomycetes incertae sedis</taxon>
        <taxon>Botryosphaeriales</taxon>
        <taxon>Botryosphaeriaceae</taxon>
        <taxon>Botryosphaeria</taxon>
    </lineage>
</organism>
<dbReference type="EMBL" id="WWBZ02000073">
    <property type="protein sequence ID" value="KAF4301769.1"/>
    <property type="molecule type" value="Genomic_DNA"/>
</dbReference>
<sequence>MEAQPASREPFILDLTENIPNTNTPQITSTSPLPSLSQNPELTSQDQGQDTSRSSSQGANSIASQASQFAYDPRALLNPKAAKRSRTESTQPEDGSTLASAEDVPGMGSMIERMHGIQRREDQPVKKQKRELSDEQDGRKAAFEGSGKSTVLGDYMTEQRKEGEKEAGPPPASSAVVDLTADDDDDLVPVKDSGDEEICLGKLEGVFISAFMVPGPKPTSFQGTANAWPALKVSLRRRPAANNILISVSDPCGRDFARVDALGALGLANLMDNKLLNVRLEARLDSRKRTSGESPGSAVSKRMPLNVHLFAPRKHAKNIGRMLSQKQIWLREPTINIGRIPYDNPQAIKAAAPRTQVASGSNGTQSGYGFVARTVEEVRSDVISMFDSLTKSDEIPQMDQPNIVATDLLAHQKQALHFMTSREADDSASDTDKNSLWKLKLRGNGERYFYNIITGQESRSKPAPTRGGILADMMGLGKTLSILSLVATTLGEASNWSKMKPPQTPGAPLIKCNSKATLLICPVSTVANWEEQVKLHVKDKSMSYYIYHGPNRVADVQKLASFDLVITTYSVVAADHGKPASKTPLAFINWFRIVLDEAHMIRSTATKQSVATCALLAQRRWAVTGTPVQNRLDDLGALIKFLRIKPFDDKGGFTQYILTPFKNADPDILPKLRILVDSITLRRLKDRIDLPPRQDRIVRLNFSPEERKLYRFFAQDTAARMKSITDGRDKLAKNQMGHILRAMGRLRMICAHGSEMLSNEDMKLAEGLSSDNAIELGDDDEEEDRKPSITKEQAYDMLHLLRESDMHHCGICDQTIGSSTGFNPEEADSSDDESEGIKKERDVNIGFMTPCYQIVCPNCLDEFKQRMKKRAEPNYWMTCPLCGTYVPQTLFPLTQADADRDEAARQRVRDNPRLSKQLGRYGGPHTKVKALIEELLKSKAWSDAHPQEPPIKSVVFSGWTSYLDLISIAFEDNALKYTRLDGTMTRRKRTAALDAFRDDPTVQIMLISINAGGLGLNLTSGSKAYVMEPQYNPAAEAQAVDRVHRLGQKREVTITRFVMNDSFEERMLELQAKKKDLADLSMNRNAKLDKEEAAKKRLEALKSLFR</sequence>
<dbReference type="GO" id="GO:0005524">
    <property type="term" value="F:ATP binding"/>
    <property type="evidence" value="ECO:0007669"/>
    <property type="project" value="UniProtKB-KW"/>
</dbReference>
<feature type="compositionally biased region" description="Basic and acidic residues" evidence="4">
    <location>
        <begin position="157"/>
        <end position="167"/>
    </location>
</feature>
<dbReference type="CDD" id="cd18793">
    <property type="entry name" value="SF2_C_SNF"/>
    <property type="match status" value="1"/>
</dbReference>
<feature type="compositionally biased region" description="Polar residues" evidence="4">
    <location>
        <begin position="88"/>
        <end position="99"/>
    </location>
</feature>
<name>A0A8H4IJ64_9PEZI</name>
<dbReference type="InterPro" id="IPR000330">
    <property type="entry name" value="SNF2_N"/>
</dbReference>
<keyword evidence="8" id="KW-1185">Reference proteome</keyword>
<protein>
    <submittedName>
        <fullName evidence="7">SNF2-related protein</fullName>
    </submittedName>
</protein>
<gene>
    <name evidence="7" type="ORF">GTA08_BOTSDO10465</name>
</gene>
<feature type="domain" description="Helicase ATP-binding" evidence="5">
    <location>
        <begin position="459"/>
        <end position="645"/>
    </location>
</feature>
<evidence type="ECO:0000313" key="8">
    <source>
        <dbReference type="Proteomes" id="UP000572817"/>
    </source>
</evidence>
<dbReference type="PANTHER" id="PTHR45626:SF52">
    <property type="entry name" value="SINGLE-STRANDED DNA-DEPENDENT ATPASE (EUROFUNG)"/>
    <property type="match status" value="1"/>
</dbReference>
<proteinExistence type="predicted"/>
<dbReference type="Pfam" id="PF00271">
    <property type="entry name" value="Helicase_C"/>
    <property type="match status" value="1"/>
</dbReference>
<dbReference type="InterPro" id="IPR049730">
    <property type="entry name" value="SNF2/RAD54-like_C"/>
</dbReference>
<dbReference type="PROSITE" id="PS51194">
    <property type="entry name" value="HELICASE_CTER"/>
    <property type="match status" value="1"/>
</dbReference>
<keyword evidence="2" id="KW-0378">Hydrolase</keyword>
<evidence type="ECO:0000259" key="5">
    <source>
        <dbReference type="PROSITE" id="PS51192"/>
    </source>
</evidence>
<comment type="caution">
    <text evidence="7">The sequence shown here is derived from an EMBL/GenBank/DDBJ whole genome shotgun (WGS) entry which is preliminary data.</text>
</comment>
<keyword evidence="1" id="KW-0547">Nucleotide-binding</keyword>
<feature type="compositionally biased region" description="Polar residues" evidence="4">
    <location>
        <begin position="18"/>
        <end position="68"/>
    </location>
</feature>
<dbReference type="InterPro" id="IPR014001">
    <property type="entry name" value="Helicase_ATP-bd"/>
</dbReference>
<dbReference type="InterPro" id="IPR038718">
    <property type="entry name" value="SNF2-like_sf"/>
</dbReference>
<dbReference type="PROSITE" id="PS51192">
    <property type="entry name" value="HELICASE_ATP_BIND_1"/>
    <property type="match status" value="1"/>
</dbReference>
<feature type="compositionally biased region" description="Basic and acidic residues" evidence="4">
    <location>
        <begin position="112"/>
        <end position="142"/>
    </location>
</feature>
<dbReference type="Pfam" id="PF00176">
    <property type="entry name" value="SNF2-rel_dom"/>
    <property type="match status" value="1"/>
</dbReference>
<dbReference type="SMART" id="SM00490">
    <property type="entry name" value="HELICc"/>
    <property type="match status" value="1"/>
</dbReference>
<dbReference type="Proteomes" id="UP000572817">
    <property type="component" value="Unassembled WGS sequence"/>
</dbReference>
<reference evidence="7" key="1">
    <citation type="submission" date="2020-04" db="EMBL/GenBank/DDBJ databases">
        <title>Genome Assembly and Annotation of Botryosphaeria dothidea sdau 11-99, a Latent Pathogen of Apple Fruit Ring Rot in China.</title>
        <authorList>
            <person name="Yu C."/>
            <person name="Diao Y."/>
            <person name="Lu Q."/>
            <person name="Zhao J."/>
            <person name="Cui S."/>
            <person name="Peng C."/>
            <person name="He B."/>
            <person name="Liu H."/>
        </authorList>
    </citation>
    <scope>NUCLEOTIDE SEQUENCE [LARGE SCALE GENOMIC DNA]</scope>
    <source>
        <strain evidence="7">Sdau11-99</strain>
    </source>
</reference>
<dbReference type="Gene3D" id="3.40.50.300">
    <property type="entry name" value="P-loop containing nucleotide triphosphate hydrolases"/>
    <property type="match status" value="1"/>
</dbReference>
<dbReference type="InterPro" id="IPR050628">
    <property type="entry name" value="SNF2_RAD54_helicase_TF"/>
</dbReference>
<dbReference type="GO" id="GO:0006281">
    <property type="term" value="P:DNA repair"/>
    <property type="evidence" value="ECO:0007669"/>
    <property type="project" value="TreeGrafter"/>
</dbReference>
<dbReference type="SMART" id="SM00487">
    <property type="entry name" value="DEXDc"/>
    <property type="match status" value="1"/>
</dbReference>
<feature type="domain" description="Helicase C-terminal" evidence="6">
    <location>
        <begin position="927"/>
        <end position="1088"/>
    </location>
</feature>
<dbReference type="OrthoDB" id="448448at2759"/>
<evidence type="ECO:0000256" key="2">
    <source>
        <dbReference type="ARBA" id="ARBA00022801"/>
    </source>
</evidence>
<evidence type="ECO:0000256" key="4">
    <source>
        <dbReference type="SAM" id="MobiDB-lite"/>
    </source>
</evidence>
<feature type="region of interest" description="Disordered" evidence="4">
    <location>
        <begin position="1"/>
        <end position="184"/>
    </location>
</feature>
<dbReference type="GO" id="GO:0008094">
    <property type="term" value="F:ATP-dependent activity, acting on DNA"/>
    <property type="evidence" value="ECO:0007669"/>
    <property type="project" value="TreeGrafter"/>
</dbReference>
<dbReference type="CDD" id="cd18008">
    <property type="entry name" value="DEXDc_SHPRH-like"/>
    <property type="match status" value="1"/>
</dbReference>
<evidence type="ECO:0000313" key="7">
    <source>
        <dbReference type="EMBL" id="KAF4301769.1"/>
    </source>
</evidence>
<dbReference type="GO" id="GO:0005634">
    <property type="term" value="C:nucleus"/>
    <property type="evidence" value="ECO:0007669"/>
    <property type="project" value="TreeGrafter"/>
</dbReference>
<accession>A0A8H4IJ64</accession>
<dbReference type="InterPro" id="IPR001650">
    <property type="entry name" value="Helicase_C-like"/>
</dbReference>
<evidence type="ECO:0000259" key="6">
    <source>
        <dbReference type="PROSITE" id="PS51194"/>
    </source>
</evidence>
<dbReference type="AlphaFoldDB" id="A0A8H4IJ64"/>
<evidence type="ECO:0000256" key="1">
    <source>
        <dbReference type="ARBA" id="ARBA00022741"/>
    </source>
</evidence>
<evidence type="ECO:0000256" key="3">
    <source>
        <dbReference type="ARBA" id="ARBA00022840"/>
    </source>
</evidence>